<keyword evidence="1" id="KW-0472">Membrane</keyword>
<dbReference type="InParanoid" id="A0A165EGN9"/>
<accession>A0A165EGN9</accession>
<organism evidence="2 3">
    <name type="scientific">Exidia glandulosa HHB12029</name>
    <dbReference type="NCBI Taxonomy" id="1314781"/>
    <lineage>
        <taxon>Eukaryota</taxon>
        <taxon>Fungi</taxon>
        <taxon>Dikarya</taxon>
        <taxon>Basidiomycota</taxon>
        <taxon>Agaricomycotina</taxon>
        <taxon>Agaricomycetes</taxon>
        <taxon>Auriculariales</taxon>
        <taxon>Exidiaceae</taxon>
        <taxon>Exidia</taxon>
    </lineage>
</organism>
<dbReference type="EMBL" id="KV426141">
    <property type="protein sequence ID" value="KZV86893.1"/>
    <property type="molecule type" value="Genomic_DNA"/>
</dbReference>
<feature type="transmembrane region" description="Helical" evidence="1">
    <location>
        <begin position="72"/>
        <end position="91"/>
    </location>
</feature>
<keyword evidence="3" id="KW-1185">Reference proteome</keyword>
<keyword evidence="1" id="KW-1133">Transmembrane helix</keyword>
<protein>
    <submittedName>
        <fullName evidence="2">Uncharacterized protein</fullName>
    </submittedName>
</protein>
<sequence>MRSSVDPPGWYFGCRGGVEEGWALLVLLPSPPWSRRPLTSRSLAIDFTSSPSLAFTSPLLKFNLHSKRTTSALTMSGSALGYLALLILRWAERTRAEWRASTTRPMANDDEWC</sequence>
<proteinExistence type="predicted"/>
<evidence type="ECO:0000313" key="3">
    <source>
        <dbReference type="Proteomes" id="UP000077266"/>
    </source>
</evidence>
<gene>
    <name evidence="2" type="ORF">EXIGLDRAFT_774164</name>
</gene>
<keyword evidence="1" id="KW-0812">Transmembrane</keyword>
<reference evidence="2 3" key="1">
    <citation type="journal article" date="2016" name="Mol. Biol. Evol.">
        <title>Comparative Genomics of Early-Diverging Mushroom-Forming Fungi Provides Insights into the Origins of Lignocellulose Decay Capabilities.</title>
        <authorList>
            <person name="Nagy L.G."/>
            <person name="Riley R."/>
            <person name="Tritt A."/>
            <person name="Adam C."/>
            <person name="Daum C."/>
            <person name="Floudas D."/>
            <person name="Sun H."/>
            <person name="Yadav J.S."/>
            <person name="Pangilinan J."/>
            <person name="Larsson K.H."/>
            <person name="Matsuura K."/>
            <person name="Barry K."/>
            <person name="Labutti K."/>
            <person name="Kuo R."/>
            <person name="Ohm R.A."/>
            <person name="Bhattacharya S.S."/>
            <person name="Shirouzu T."/>
            <person name="Yoshinaga Y."/>
            <person name="Martin F.M."/>
            <person name="Grigoriev I.V."/>
            <person name="Hibbett D.S."/>
        </authorList>
    </citation>
    <scope>NUCLEOTIDE SEQUENCE [LARGE SCALE GENOMIC DNA]</scope>
    <source>
        <strain evidence="2 3">HHB12029</strain>
    </source>
</reference>
<dbReference type="Proteomes" id="UP000077266">
    <property type="component" value="Unassembled WGS sequence"/>
</dbReference>
<evidence type="ECO:0000313" key="2">
    <source>
        <dbReference type="EMBL" id="KZV86893.1"/>
    </source>
</evidence>
<name>A0A165EGN9_EXIGL</name>
<evidence type="ECO:0000256" key="1">
    <source>
        <dbReference type="SAM" id="Phobius"/>
    </source>
</evidence>
<dbReference type="AlphaFoldDB" id="A0A165EGN9"/>